<accession>A0AC35FG06</accession>
<reference evidence="2" key="1">
    <citation type="submission" date="2022-11" db="UniProtKB">
        <authorList>
            <consortium name="WormBaseParasite"/>
        </authorList>
    </citation>
    <scope>IDENTIFICATION</scope>
</reference>
<dbReference type="WBParaSite" id="PS1159_v2.g17104.t1">
    <property type="protein sequence ID" value="PS1159_v2.g17104.t1"/>
    <property type="gene ID" value="PS1159_v2.g17104"/>
</dbReference>
<proteinExistence type="predicted"/>
<sequence length="456" mass="49285">MSSSVNEVALLAHLLEVMKLHLNPPNAAAIASLRDPNVAAVPPATAPPTTAPTITPTTVTTTTTNPTPTVTTTTAPPTVPTVAPTVTPTSVTTTTTNPTPSLTTITAPTTAPTAPLPAATTSTNPGLIPKTHFGSSNRGESTGRRTSIRSGSGSQHTSDGGRKGGGRLLQVAHDCDTRAEHEYQNTGMPYSEIQRPREDTDKTGAQVFGNPQSTDTVRKIVFRKGGADIDFVNSMYCDALTVEQLHQLLTTVKADVRLTLECNDADFGATVIDGNREWKDFLVNTTHLRIHGQFKKPTVIHLLSSFTTLKHLNAMHCDYGQELTLGELLDTLPEKFNTVNMETSTLRSNDYASVSATMESWFVNNRPKFTEMTIFVDTAPTTAELTAFLNTFPFTDVTGTLYLISNTPATNEMVAAMEMEYIGAAVFNRLPGEQQYHLFAKKEKDFGSLVLGFKCF</sequence>
<name>A0AC35FG06_9BILA</name>
<organism evidence="1 2">
    <name type="scientific">Panagrolaimus sp. PS1159</name>
    <dbReference type="NCBI Taxonomy" id="55785"/>
    <lineage>
        <taxon>Eukaryota</taxon>
        <taxon>Metazoa</taxon>
        <taxon>Ecdysozoa</taxon>
        <taxon>Nematoda</taxon>
        <taxon>Chromadorea</taxon>
        <taxon>Rhabditida</taxon>
        <taxon>Tylenchina</taxon>
        <taxon>Panagrolaimomorpha</taxon>
        <taxon>Panagrolaimoidea</taxon>
        <taxon>Panagrolaimidae</taxon>
        <taxon>Panagrolaimus</taxon>
    </lineage>
</organism>
<evidence type="ECO:0000313" key="2">
    <source>
        <dbReference type="WBParaSite" id="PS1159_v2.g17104.t1"/>
    </source>
</evidence>
<protein>
    <submittedName>
        <fullName evidence="2">Uncharacterized protein</fullName>
    </submittedName>
</protein>
<evidence type="ECO:0000313" key="1">
    <source>
        <dbReference type="Proteomes" id="UP000887580"/>
    </source>
</evidence>
<dbReference type="Proteomes" id="UP000887580">
    <property type="component" value="Unplaced"/>
</dbReference>